<evidence type="ECO:0000256" key="1">
    <source>
        <dbReference type="SAM" id="MobiDB-lite"/>
    </source>
</evidence>
<dbReference type="Proteomes" id="UP001064782">
    <property type="component" value="Unassembled WGS sequence"/>
</dbReference>
<accession>A0A9P3Q706</accession>
<name>A0A9P3Q706_9MYCO</name>
<evidence type="ECO:0000313" key="3">
    <source>
        <dbReference type="EMBL" id="GLD30994.1"/>
    </source>
</evidence>
<keyword evidence="4" id="KW-1185">Reference proteome</keyword>
<feature type="region of interest" description="Disordered" evidence="1">
    <location>
        <begin position="1"/>
        <end position="28"/>
    </location>
</feature>
<comment type="caution">
    <text evidence="3">The sequence shown here is derived from an EMBL/GenBank/DDBJ whole genome shotgun (WGS) entry which is preliminary data.</text>
</comment>
<protein>
    <submittedName>
        <fullName evidence="3">Uncharacterized protein</fullName>
    </submittedName>
</protein>
<evidence type="ECO:0000313" key="2">
    <source>
        <dbReference type="EMBL" id="GLB82693.1"/>
    </source>
</evidence>
<proteinExistence type="predicted"/>
<dbReference type="EMBL" id="BRZI01000019">
    <property type="protein sequence ID" value="GLD30994.1"/>
    <property type="molecule type" value="Genomic_DNA"/>
</dbReference>
<evidence type="ECO:0000313" key="4">
    <source>
        <dbReference type="Proteomes" id="UP001064782"/>
    </source>
</evidence>
<gene>
    <name evidence="3" type="ORF">Mkiyose1413_28770</name>
    <name evidence="2" type="ORF">SRL2020028_19490</name>
</gene>
<dbReference type="EMBL" id="BRXE01000015">
    <property type="protein sequence ID" value="GLB82693.1"/>
    <property type="molecule type" value="Genomic_DNA"/>
</dbReference>
<dbReference type="AlphaFoldDB" id="A0A9P3Q706"/>
<reference evidence="3" key="1">
    <citation type="submission" date="2022-08" db="EMBL/GenBank/DDBJ databases">
        <title>Mycobacterium kiyosense sp. nov., scotochromogenic slow-glowing species isolated from respiratory specimens.</title>
        <authorList>
            <person name="Fukano H."/>
            <person name="Kazumi Y."/>
            <person name="Sakagami N."/>
            <person name="Ato M."/>
            <person name="Mitarai S."/>
            <person name="Hoshino Y."/>
        </authorList>
    </citation>
    <scope>NUCLEOTIDE SEQUENCE</scope>
    <source>
        <strain evidence="3">1413</strain>
        <strain evidence="2">SRL2020-028</strain>
    </source>
</reference>
<dbReference type="Proteomes" id="UP001165663">
    <property type="component" value="Unassembled WGS sequence"/>
</dbReference>
<sequence>MSVPVVAAAYSNDRPAPPSAPNLNPVNVRDIDGRRTRVDLLLMPSEAELADAARCLSRRS</sequence>
<organism evidence="3 4">
    <name type="scientific">Mycobacterium kiyosense</name>
    <dbReference type="NCBI Taxonomy" id="2871094"/>
    <lineage>
        <taxon>Bacteria</taxon>
        <taxon>Bacillati</taxon>
        <taxon>Actinomycetota</taxon>
        <taxon>Actinomycetes</taxon>
        <taxon>Mycobacteriales</taxon>
        <taxon>Mycobacteriaceae</taxon>
        <taxon>Mycobacterium</taxon>
    </lineage>
</organism>